<evidence type="ECO:0000313" key="2">
    <source>
        <dbReference type="Proteomes" id="UP000008672"/>
    </source>
</evidence>
<dbReference type="HOGENOM" id="CLU_015060_5_2_1"/>
<accession>H3A845</accession>
<keyword evidence="2" id="KW-1185">Reference proteome</keyword>
<evidence type="ECO:0008006" key="3">
    <source>
        <dbReference type="Google" id="ProtNLM"/>
    </source>
</evidence>
<dbReference type="Bgee" id="ENSLACG00000005163">
    <property type="expression patterns" value="Expressed in muscle tissue and 2 other cell types or tissues"/>
</dbReference>
<proteinExistence type="predicted"/>
<dbReference type="eggNOG" id="ENOG502S4S7">
    <property type="taxonomic scope" value="Eukaryota"/>
</dbReference>
<dbReference type="PROSITE" id="PS51257">
    <property type="entry name" value="PROKAR_LIPOPROTEIN"/>
    <property type="match status" value="1"/>
</dbReference>
<organism evidence="1 2">
    <name type="scientific">Latimeria chalumnae</name>
    <name type="common">Coelacanth</name>
    <dbReference type="NCBI Taxonomy" id="7897"/>
    <lineage>
        <taxon>Eukaryota</taxon>
        <taxon>Metazoa</taxon>
        <taxon>Chordata</taxon>
        <taxon>Craniata</taxon>
        <taxon>Vertebrata</taxon>
        <taxon>Euteleostomi</taxon>
        <taxon>Coelacanthiformes</taxon>
        <taxon>Coelacanthidae</taxon>
        <taxon>Latimeria</taxon>
    </lineage>
</organism>
<dbReference type="Ensembl" id="ENSLACT00000005866.1">
    <property type="protein sequence ID" value="ENSLACP00000005816.1"/>
    <property type="gene ID" value="ENSLACG00000005163.1"/>
</dbReference>
<dbReference type="AlphaFoldDB" id="H3A845"/>
<reference evidence="1" key="3">
    <citation type="submission" date="2025-09" db="UniProtKB">
        <authorList>
            <consortium name="Ensembl"/>
        </authorList>
    </citation>
    <scope>IDENTIFICATION</scope>
</reference>
<sequence length="214" mass="24974">MVELERAAINTFRLIFPTVALSACFFHLSQCVWQKVQELRLRQEYIDNEEMRTIIKMLPALAFVPPGDVTAAFENIYAPDNLIPLLDYFEDTFVGRLHRGHRSRPLFPVELWNICNRVCEGLPRSNNLMEGWHSVFNQSVSVAHPSIYALIKQFKKEQKHTENLLVQIHAGKDVSTNPKKKYVRLTNNLTKLVQHYDPNDKEEFFKRSCINLLF</sequence>
<protein>
    <recommendedName>
        <fullName evidence="3">MULE transposase domain-containing protein</fullName>
    </recommendedName>
</protein>
<name>H3A845_LATCH</name>
<evidence type="ECO:0000313" key="1">
    <source>
        <dbReference type="Ensembl" id="ENSLACP00000005816.1"/>
    </source>
</evidence>
<dbReference type="EMBL" id="AFYH01246080">
    <property type="status" value="NOT_ANNOTATED_CDS"/>
    <property type="molecule type" value="Genomic_DNA"/>
</dbReference>
<reference evidence="1" key="2">
    <citation type="submission" date="2025-08" db="UniProtKB">
        <authorList>
            <consortium name="Ensembl"/>
        </authorList>
    </citation>
    <scope>IDENTIFICATION</scope>
</reference>
<dbReference type="GeneTree" id="ENSGT00660000097182"/>
<dbReference type="OMA" id="VELWNIC"/>
<reference evidence="2" key="1">
    <citation type="submission" date="2011-08" db="EMBL/GenBank/DDBJ databases">
        <title>The draft genome of Latimeria chalumnae.</title>
        <authorList>
            <person name="Di Palma F."/>
            <person name="Alfoldi J."/>
            <person name="Johnson J."/>
            <person name="Berlin A."/>
            <person name="Gnerre S."/>
            <person name="Jaffe D."/>
            <person name="MacCallum I."/>
            <person name="Young S."/>
            <person name="Walker B.J."/>
            <person name="Lander E."/>
            <person name="Lindblad-Toh K."/>
        </authorList>
    </citation>
    <scope>NUCLEOTIDE SEQUENCE [LARGE SCALE GENOMIC DNA]</scope>
    <source>
        <strain evidence="2">Wild caught</strain>
    </source>
</reference>
<dbReference type="Proteomes" id="UP000008672">
    <property type="component" value="Unassembled WGS sequence"/>
</dbReference>
<dbReference type="InParanoid" id="H3A845"/>